<comment type="subcellular location">
    <subcellularLocation>
        <location evidence="1">Cell membrane</location>
        <topology evidence="1">Multi-pass membrane protein</topology>
    </subcellularLocation>
</comment>
<dbReference type="Proteomes" id="UP000236416">
    <property type="component" value="Unassembled WGS sequence"/>
</dbReference>
<evidence type="ECO:0000313" key="11">
    <source>
        <dbReference type="Proteomes" id="UP000236416"/>
    </source>
</evidence>
<feature type="domain" description="ABC3 transporter permease C-terminal" evidence="8">
    <location>
        <begin position="747"/>
        <end position="848"/>
    </location>
</feature>
<accession>A0A2K4MRG2</accession>
<comment type="similarity">
    <text evidence="6">Belongs to the ABC-4 integral membrane protein family.</text>
</comment>
<dbReference type="GO" id="GO:0022857">
    <property type="term" value="F:transmembrane transporter activity"/>
    <property type="evidence" value="ECO:0007669"/>
    <property type="project" value="TreeGrafter"/>
</dbReference>
<keyword evidence="5 7" id="KW-0472">Membrane</keyword>
<evidence type="ECO:0000256" key="5">
    <source>
        <dbReference type="ARBA" id="ARBA00023136"/>
    </source>
</evidence>
<evidence type="ECO:0008006" key="12">
    <source>
        <dbReference type="Google" id="ProtNLM"/>
    </source>
</evidence>
<dbReference type="InterPro" id="IPR003838">
    <property type="entry name" value="ABC3_permease_C"/>
</dbReference>
<feature type="transmembrane region" description="Helical" evidence="7">
    <location>
        <begin position="780"/>
        <end position="808"/>
    </location>
</feature>
<evidence type="ECO:0000256" key="4">
    <source>
        <dbReference type="ARBA" id="ARBA00022989"/>
    </source>
</evidence>
<comment type="caution">
    <text evidence="10">The sequence shown here is derived from an EMBL/GenBank/DDBJ whole genome shotgun (WGS) entry which is preliminary data.</text>
</comment>
<evidence type="ECO:0000259" key="8">
    <source>
        <dbReference type="Pfam" id="PF02687"/>
    </source>
</evidence>
<dbReference type="Pfam" id="PF02687">
    <property type="entry name" value="FtsX"/>
    <property type="match status" value="2"/>
</dbReference>
<feature type="transmembrane region" description="Helical" evidence="7">
    <location>
        <begin position="744"/>
        <end position="768"/>
    </location>
</feature>
<dbReference type="InterPro" id="IPR050250">
    <property type="entry name" value="Macrolide_Exporter_MacB"/>
</dbReference>
<dbReference type="AlphaFoldDB" id="A0A2K4MRG2"/>
<evidence type="ECO:0000256" key="6">
    <source>
        <dbReference type="ARBA" id="ARBA00038076"/>
    </source>
</evidence>
<evidence type="ECO:0000256" key="1">
    <source>
        <dbReference type="ARBA" id="ARBA00004651"/>
    </source>
</evidence>
<keyword evidence="4 7" id="KW-1133">Transmembrane helix</keyword>
<keyword evidence="11" id="KW-1185">Reference proteome</keyword>
<dbReference type="EMBL" id="PPTF01000019">
    <property type="protein sequence ID" value="POA99572.1"/>
    <property type="molecule type" value="Genomic_DNA"/>
</dbReference>
<dbReference type="InterPro" id="IPR025857">
    <property type="entry name" value="MacB_PCD"/>
</dbReference>
<keyword evidence="2" id="KW-1003">Cell membrane</keyword>
<feature type="transmembrane region" description="Helical" evidence="7">
    <location>
        <begin position="72"/>
        <end position="94"/>
    </location>
</feature>
<keyword evidence="3 7" id="KW-0812">Transmembrane</keyword>
<feature type="domain" description="MacB-like periplasmic core" evidence="9">
    <location>
        <begin position="73"/>
        <end position="286"/>
    </location>
</feature>
<evidence type="ECO:0000256" key="3">
    <source>
        <dbReference type="ARBA" id="ARBA00022692"/>
    </source>
</evidence>
<reference evidence="10 11" key="1">
    <citation type="submission" date="2018-01" db="EMBL/GenBank/DDBJ databases">
        <title>Genomic Sequence of Chromobacterium MWU13-2610 from wild cranberry bogs within the Cape Cod National Seashore.</title>
        <authorList>
            <person name="O'Hara-Hanley K."/>
            <person name="Soby S."/>
            <person name="Harrison A."/>
        </authorList>
    </citation>
    <scope>NUCLEOTIDE SEQUENCE [LARGE SCALE GENOMIC DNA]</scope>
    <source>
        <strain evidence="10 11">MWU13-2610</strain>
    </source>
</reference>
<dbReference type="PANTHER" id="PTHR30572:SF4">
    <property type="entry name" value="ABC TRANSPORTER PERMEASE YTRF"/>
    <property type="match status" value="1"/>
</dbReference>
<evidence type="ECO:0000313" key="10">
    <source>
        <dbReference type="EMBL" id="POA99572.1"/>
    </source>
</evidence>
<feature type="transmembrane region" description="Helical" evidence="7">
    <location>
        <begin position="347"/>
        <end position="370"/>
    </location>
</feature>
<evidence type="ECO:0000256" key="2">
    <source>
        <dbReference type="ARBA" id="ARBA00022475"/>
    </source>
</evidence>
<feature type="domain" description="ABC3 transporter permease C-terminal" evidence="8">
    <location>
        <begin position="354"/>
        <end position="466"/>
    </location>
</feature>
<sequence length="866" mass="93033">MLGGGGAGGVPPSAGCLELASGIGPARLTRKWPDRARLATVWPVWNRGEHMAFLRGEDFRVGWRWLLKEPGWSALVIGGLAIGFACCVLLWAYVAYSVQFDRHIAGRERVYMLKAKPNMDGVRNDWQQEVPVIAGQVLRDHGVAERVSMAMGNFAPVRVGNAVSNRWVTLVDPDFAELFELKTLAGDLHQALTRPDSAALTEEEAMRMFGTAAALGKTFSVAGKLQTVAAIVATPPATATQRYAILGGRVSGMASDGVYADFYTHWFSWGASLYFRLKPGHEAAEVGPLLAQALKQSPSYRDPSLQAIEAKQQGRSLIDFSAVKLPDVYLDPELDQSADPARHGNRAMLLGCAAIGLLILLLAAINYINLATVRTIRRQREIGVRKVLGAGVGRVAGQFIAESMLIALVAALLGLLLAWLLLPLFGQLLQRDLAGMIGWRSIALTLLGAAALGGLSGVYPAWIAARVRATQALSGRDQQETRQGVWLRRGLTVVQFGIAMGLAGVTLAVAWQTWHGTRLPAGFERDGLLFVAAGDANAKDLAQRRVLRAALSRQPQVAALSYVDGPPAGDSNNANNFRLAGGTYQNMRYRMVDCGFLPTYRLPLLARGSAAACDGNGAARPGAGLVVSESAARRLGFASPQQAIGRIVESEAFADGKKPISAVVADIAEQTSRERAIPMVYFVIGSQNPYASTLAIRYRGSESAMRQALAELWPRYFPDYPLLPVSAGQQLDKRYGQDIRTAQLLAIASAVAMLIAAFGIYVLSAYSVQRMAREVVLRKLYGAGGLAIAGLVSREFLLVLAVSAALSLPPAWLFIRHYLAGFVARAPIGGWTLLLSLLLCLVVAALAVCRHVLGAMRLRPTLALQS</sequence>
<evidence type="ECO:0000259" key="9">
    <source>
        <dbReference type="Pfam" id="PF12704"/>
    </source>
</evidence>
<name>A0A2K4MRG2_9NEIS</name>
<dbReference type="GO" id="GO:0005886">
    <property type="term" value="C:plasma membrane"/>
    <property type="evidence" value="ECO:0007669"/>
    <property type="project" value="UniProtKB-SubCell"/>
</dbReference>
<dbReference type="PANTHER" id="PTHR30572">
    <property type="entry name" value="MEMBRANE COMPONENT OF TRANSPORTER-RELATED"/>
    <property type="match status" value="1"/>
</dbReference>
<feature type="transmembrane region" description="Helical" evidence="7">
    <location>
        <begin position="442"/>
        <end position="465"/>
    </location>
</feature>
<evidence type="ECO:0000256" key="7">
    <source>
        <dbReference type="SAM" id="Phobius"/>
    </source>
</evidence>
<feature type="transmembrane region" description="Helical" evidence="7">
    <location>
        <begin position="404"/>
        <end position="422"/>
    </location>
</feature>
<feature type="transmembrane region" description="Helical" evidence="7">
    <location>
        <begin position="828"/>
        <end position="849"/>
    </location>
</feature>
<protein>
    <recommendedName>
        <fullName evidence="12">ABC transporter permease</fullName>
    </recommendedName>
</protein>
<dbReference type="Pfam" id="PF12704">
    <property type="entry name" value="MacB_PCD"/>
    <property type="match status" value="1"/>
</dbReference>
<organism evidence="10 11">
    <name type="scientific">Chromobacterium sinusclupearum</name>
    <dbReference type="NCBI Taxonomy" id="2077146"/>
    <lineage>
        <taxon>Bacteria</taxon>
        <taxon>Pseudomonadati</taxon>
        <taxon>Pseudomonadota</taxon>
        <taxon>Betaproteobacteria</taxon>
        <taxon>Neisseriales</taxon>
        <taxon>Chromobacteriaceae</taxon>
        <taxon>Chromobacterium</taxon>
    </lineage>
</organism>
<proteinExistence type="inferred from homology"/>
<feature type="transmembrane region" description="Helical" evidence="7">
    <location>
        <begin position="486"/>
        <end position="511"/>
    </location>
</feature>
<gene>
    <name evidence="10" type="ORF">C2134_05675</name>
</gene>